<dbReference type="Proteomes" id="UP000759246">
    <property type="component" value="Unassembled WGS sequence"/>
</dbReference>
<protein>
    <submittedName>
        <fullName evidence="2">Uncharacterized protein</fullName>
    </submittedName>
</protein>
<dbReference type="EMBL" id="JABZGF010000365">
    <property type="protein sequence ID" value="MBF0967227.1"/>
    <property type="molecule type" value="Genomic_DNA"/>
</dbReference>
<dbReference type="AlphaFoldDB" id="A0A929WWC8"/>
<feature type="transmembrane region" description="Helical" evidence="1">
    <location>
        <begin position="12"/>
        <end position="35"/>
    </location>
</feature>
<keyword evidence="1" id="KW-0812">Transmembrane</keyword>
<keyword evidence="1" id="KW-0472">Membrane</keyword>
<evidence type="ECO:0000313" key="3">
    <source>
        <dbReference type="Proteomes" id="UP000759246"/>
    </source>
</evidence>
<accession>A0A929WWC8</accession>
<sequence length="147" mass="15355">MSTVPVPVRAATVAGTILAVIFITLSAAVGGVNVWRTRSAATYEAEASQAVSEKAAIDQQIIEAQTHLEAANAHRDAAAWCASVTRDKAGSMRDVVKSYDSATQAVKEAIHAQCADKESLANAQRTLSDSDFSIAIVPCTTAQVTPP</sequence>
<reference evidence="2" key="1">
    <citation type="submission" date="2020-04" db="EMBL/GenBank/DDBJ databases">
        <title>Deep metagenomics examines the oral microbiome during advanced dental caries in children, revealing novel taxa and co-occurrences with host molecules.</title>
        <authorList>
            <person name="Baker J.L."/>
            <person name="Morton J.T."/>
            <person name="Dinis M."/>
            <person name="Alvarez R."/>
            <person name="Tran N.C."/>
            <person name="Knight R."/>
            <person name="Edlund A."/>
        </authorList>
    </citation>
    <scope>NUCLEOTIDE SEQUENCE</scope>
    <source>
        <strain evidence="2">JCVI_30_bin.13</strain>
    </source>
</reference>
<gene>
    <name evidence="2" type="ORF">HXK09_08795</name>
</gene>
<evidence type="ECO:0000256" key="1">
    <source>
        <dbReference type="SAM" id="Phobius"/>
    </source>
</evidence>
<name>A0A929WWC8_9ACTO</name>
<comment type="caution">
    <text evidence="2">The sequence shown here is derived from an EMBL/GenBank/DDBJ whole genome shotgun (WGS) entry which is preliminary data.</text>
</comment>
<evidence type="ECO:0000313" key="2">
    <source>
        <dbReference type="EMBL" id="MBF0967227.1"/>
    </source>
</evidence>
<feature type="non-terminal residue" evidence="2">
    <location>
        <position position="147"/>
    </location>
</feature>
<organism evidence="2 3">
    <name type="scientific">Actinomyces bouchesdurhonensis</name>
    <dbReference type="NCBI Taxonomy" id="1852361"/>
    <lineage>
        <taxon>Bacteria</taxon>
        <taxon>Bacillati</taxon>
        <taxon>Actinomycetota</taxon>
        <taxon>Actinomycetes</taxon>
        <taxon>Actinomycetales</taxon>
        <taxon>Actinomycetaceae</taxon>
        <taxon>Actinomyces</taxon>
    </lineage>
</organism>
<keyword evidence="1" id="KW-1133">Transmembrane helix</keyword>
<proteinExistence type="predicted"/>